<dbReference type="InterPro" id="IPR017452">
    <property type="entry name" value="GPCR_Rhodpsn_7TM"/>
</dbReference>
<keyword evidence="3" id="KW-1133">Transmembrane helix</keyword>
<keyword evidence="6" id="KW-0675">Receptor</keyword>
<keyword evidence="5" id="KW-0472">Membrane</keyword>
<dbReference type="GO" id="GO:0005886">
    <property type="term" value="C:plasma membrane"/>
    <property type="evidence" value="ECO:0007669"/>
    <property type="project" value="TreeGrafter"/>
</dbReference>
<dbReference type="PANTHER" id="PTHR24243">
    <property type="entry name" value="G-PROTEIN COUPLED RECEPTOR"/>
    <property type="match status" value="1"/>
</dbReference>
<evidence type="ECO:0000256" key="6">
    <source>
        <dbReference type="ARBA" id="ARBA00023170"/>
    </source>
</evidence>
<evidence type="ECO:0000256" key="3">
    <source>
        <dbReference type="ARBA" id="ARBA00022989"/>
    </source>
</evidence>
<dbReference type="EMBL" id="JH819024">
    <property type="protein sequence ID" value="EKC23403.1"/>
    <property type="molecule type" value="Genomic_DNA"/>
</dbReference>
<evidence type="ECO:0000256" key="2">
    <source>
        <dbReference type="ARBA" id="ARBA00022692"/>
    </source>
</evidence>
<dbReference type="AlphaFoldDB" id="K1PP10"/>
<dbReference type="GO" id="GO:0004930">
    <property type="term" value="F:G protein-coupled receptor activity"/>
    <property type="evidence" value="ECO:0007669"/>
    <property type="project" value="UniProtKB-KW"/>
</dbReference>
<dbReference type="SUPFAM" id="SSF81321">
    <property type="entry name" value="Family A G protein-coupled receptor-like"/>
    <property type="match status" value="1"/>
</dbReference>
<gene>
    <name evidence="9" type="ORF">CGI_10019621</name>
</gene>
<proteinExistence type="predicted"/>
<keyword evidence="2" id="KW-0812">Transmembrane</keyword>
<evidence type="ECO:0000256" key="4">
    <source>
        <dbReference type="ARBA" id="ARBA00023040"/>
    </source>
</evidence>
<dbReference type="InParanoid" id="K1PP10"/>
<comment type="subcellular location">
    <subcellularLocation>
        <location evidence="1">Membrane</location>
        <topology evidence="1">Multi-pass membrane protein</topology>
    </subcellularLocation>
</comment>
<dbReference type="Gene3D" id="1.20.1070.10">
    <property type="entry name" value="Rhodopsin 7-helix transmembrane proteins"/>
    <property type="match status" value="1"/>
</dbReference>
<dbReference type="PROSITE" id="PS50262">
    <property type="entry name" value="G_PROTEIN_RECEP_F1_2"/>
    <property type="match status" value="1"/>
</dbReference>
<evidence type="ECO:0000259" key="8">
    <source>
        <dbReference type="PROSITE" id="PS50262"/>
    </source>
</evidence>
<reference evidence="9" key="1">
    <citation type="journal article" date="2012" name="Nature">
        <title>The oyster genome reveals stress adaptation and complexity of shell formation.</title>
        <authorList>
            <person name="Zhang G."/>
            <person name="Fang X."/>
            <person name="Guo X."/>
            <person name="Li L."/>
            <person name="Luo R."/>
            <person name="Xu F."/>
            <person name="Yang P."/>
            <person name="Zhang L."/>
            <person name="Wang X."/>
            <person name="Qi H."/>
            <person name="Xiong Z."/>
            <person name="Que H."/>
            <person name="Xie Y."/>
            <person name="Holland P.W."/>
            <person name="Paps J."/>
            <person name="Zhu Y."/>
            <person name="Wu F."/>
            <person name="Chen Y."/>
            <person name="Wang J."/>
            <person name="Peng C."/>
            <person name="Meng J."/>
            <person name="Yang L."/>
            <person name="Liu J."/>
            <person name="Wen B."/>
            <person name="Zhang N."/>
            <person name="Huang Z."/>
            <person name="Zhu Q."/>
            <person name="Feng Y."/>
            <person name="Mount A."/>
            <person name="Hedgecock D."/>
            <person name="Xu Z."/>
            <person name="Liu Y."/>
            <person name="Domazet-Loso T."/>
            <person name="Du Y."/>
            <person name="Sun X."/>
            <person name="Zhang S."/>
            <person name="Liu B."/>
            <person name="Cheng P."/>
            <person name="Jiang X."/>
            <person name="Li J."/>
            <person name="Fan D."/>
            <person name="Wang W."/>
            <person name="Fu W."/>
            <person name="Wang T."/>
            <person name="Wang B."/>
            <person name="Zhang J."/>
            <person name="Peng Z."/>
            <person name="Li Y."/>
            <person name="Li N."/>
            <person name="Wang J."/>
            <person name="Chen M."/>
            <person name="He Y."/>
            <person name="Tan F."/>
            <person name="Song X."/>
            <person name="Zheng Q."/>
            <person name="Huang R."/>
            <person name="Yang H."/>
            <person name="Du X."/>
            <person name="Chen L."/>
            <person name="Yang M."/>
            <person name="Gaffney P.M."/>
            <person name="Wang S."/>
            <person name="Luo L."/>
            <person name="She Z."/>
            <person name="Ming Y."/>
            <person name="Huang W."/>
            <person name="Zhang S."/>
            <person name="Huang B."/>
            <person name="Zhang Y."/>
            <person name="Qu T."/>
            <person name="Ni P."/>
            <person name="Miao G."/>
            <person name="Wang J."/>
            <person name="Wang Q."/>
            <person name="Steinberg C.E."/>
            <person name="Wang H."/>
            <person name="Li N."/>
            <person name="Qian L."/>
            <person name="Zhang G."/>
            <person name="Li Y."/>
            <person name="Yang H."/>
            <person name="Liu X."/>
            <person name="Wang J."/>
            <person name="Yin Y."/>
            <person name="Wang J."/>
        </authorList>
    </citation>
    <scope>NUCLEOTIDE SEQUENCE [LARGE SCALE GENOMIC DNA]</scope>
    <source>
        <strain evidence="9">05x7-T-G4-1.051#20</strain>
    </source>
</reference>
<keyword evidence="4" id="KW-0297">G-protein coupled receptor</keyword>
<organism evidence="9">
    <name type="scientific">Magallana gigas</name>
    <name type="common">Pacific oyster</name>
    <name type="synonym">Crassostrea gigas</name>
    <dbReference type="NCBI Taxonomy" id="29159"/>
    <lineage>
        <taxon>Eukaryota</taxon>
        <taxon>Metazoa</taxon>
        <taxon>Spiralia</taxon>
        <taxon>Lophotrochozoa</taxon>
        <taxon>Mollusca</taxon>
        <taxon>Bivalvia</taxon>
        <taxon>Autobranchia</taxon>
        <taxon>Pteriomorphia</taxon>
        <taxon>Ostreida</taxon>
        <taxon>Ostreoidea</taxon>
        <taxon>Ostreidae</taxon>
        <taxon>Magallana</taxon>
    </lineage>
</organism>
<sequence length="447" mass="52233">MSDKLLQDMILVTMTIFWKDINLILNPDPELTRLPPVVIPQCQKDLFKRTCEKVWAEQVILPWLQKEMQDNETYGLGLSDSYQIDGYPSLEGGIYDVEAAVETFVYPVFLFCGTVLTLPLVVLLYRCSYAVWSSCFFLAVTLILDMVLLCVYCGNDWYIRIYKRNLSNDIISISNASCKVYSFLSSFVQYLSPWVMVVITVDVFISMNHPNRIYWMCTRERAKATLLLIVVLLTFINLHFFWTVGLTEENIDFFQVNRLCHLTYQDMTMEVFTQKVQPYIDFLFKHLIPFLVTSVFLCLILSSTCRNRLQKFDIQHLKNYFLEVEALFEMRLLALILSIWFAIIYMFQSLYEVLRLMFQGSETIDYIAMKKVDVTLKLLFYSFLSCKCLLFYILSAKTRRYMMGGAITVNRALTKRSQEYKLAQQSQNLIQESNDNEDSGVKLSTEV</sequence>
<evidence type="ECO:0000256" key="1">
    <source>
        <dbReference type="ARBA" id="ARBA00004141"/>
    </source>
</evidence>
<evidence type="ECO:0000313" key="9">
    <source>
        <dbReference type="EMBL" id="EKC23403.1"/>
    </source>
</evidence>
<dbReference type="HOGENOM" id="CLU_612882_0_0_1"/>
<protein>
    <recommendedName>
        <fullName evidence="8">G-protein coupled receptors family 1 profile domain-containing protein</fullName>
    </recommendedName>
</protein>
<keyword evidence="7" id="KW-0807">Transducer</keyword>
<dbReference type="PANTHER" id="PTHR24243:SF230">
    <property type="entry name" value="G-PROTEIN COUPLED RECEPTORS FAMILY 1 PROFILE DOMAIN-CONTAINING PROTEIN"/>
    <property type="match status" value="1"/>
</dbReference>
<evidence type="ECO:0000256" key="7">
    <source>
        <dbReference type="ARBA" id="ARBA00023224"/>
    </source>
</evidence>
<name>K1PP10_MAGGI</name>
<feature type="domain" description="G-protein coupled receptors family 1 profile" evidence="8">
    <location>
        <begin position="113"/>
        <end position="392"/>
    </location>
</feature>
<accession>K1PP10</accession>
<evidence type="ECO:0000256" key="5">
    <source>
        <dbReference type="ARBA" id="ARBA00023136"/>
    </source>
</evidence>